<accession>A0ACC0JNN4</accession>
<dbReference type="Proteomes" id="UP001064048">
    <property type="component" value="Chromosome 19"/>
</dbReference>
<gene>
    <name evidence="1" type="ORF">MSG28_011551</name>
</gene>
<name>A0ACC0JNN4_CHOFU</name>
<evidence type="ECO:0000313" key="2">
    <source>
        <dbReference type="Proteomes" id="UP001064048"/>
    </source>
</evidence>
<keyword evidence="2" id="KW-1185">Reference proteome</keyword>
<protein>
    <submittedName>
        <fullName evidence="1">Uncharacterized protein</fullName>
    </submittedName>
</protein>
<reference evidence="1 2" key="1">
    <citation type="journal article" date="2022" name="Genome Biol. Evol.">
        <title>The Spruce Budworm Genome: Reconstructing the Evolutionary History of Antifreeze Proteins.</title>
        <authorList>
            <person name="Beliveau C."/>
            <person name="Gagne P."/>
            <person name="Picq S."/>
            <person name="Vernygora O."/>
            <person name="Keeling C.I."/>
            <person name="Pinkney K."/>
            <person name="Doucet D."/>
            <person name="Wen F."/>
            <person name="Johnston J.S."/>
            <person name="Maaroufi H."/>
            <person name="Boyle B."/>
            <person name="Laroche J."/>
            <person name="Dewar K."/>
            <person name="Juretic N."/>
            <person name="Blackburn G."/>
            <person name="Nisole A."/>
            <person name="Brunet B."/>
            <person name="Brandao M."/>
            <person name="Lumley L."/>
            <person name="Duan J."/>
            <person name="Quan G."/>
            <person name="Lucarotti C.J."/>
            <person name="Roe A.D."/>
            <person name="Sperling F.A.H."/>
            <person name="Levesque R.C."/>
            <person name="Cusson M."/>
        </authorList>
    </citation>
    <scope>NUCLEOTIDE SEQUENCE [LARGE SCALE GENOMIC DNA]</scope>
    <source>
        <strain evidence="1">Glfc:IPQL:Cfum</strain>
    </source>
</reference>
<comment type="caution">
    <text evidence="1">The sequence shown here is derived from an EMBL/GenBank/DDBJ whole genome shotgun (WGS) entry which is preliminary data.</text>
</comment>
<sequence>MLSLDRMSRSEEDIKPDPSDLELFLPWVSKELQLNIEMQIERITQKDFTSALASERSKPPKSQHQVLSPSNPTLGSDHASTVSEEDQNIIHLALIYDHSDNLVGLQLDKNRKIPRELIKIIGLVLPFHVYLTSVTISTGLDAFIMYELCKILPISKITDMCLDGCFVEEGNYYILLESKSSLVNLSLSRCQMGDVVVDMIASRLAHPLPGSKLLALNLSTNRISDVGARSIGMALRANIKLAYLNLADNMITDEGADAILNSCLEYPLSHEEVFAARQRNLDYLKAKNQLIAEMLTELKSDLDSDRKSAKKRKTTVTIGKKVKGSDRDREGSIKSQSIGDLDSLFSEKAETMAMESLGLFTDPHSPDNIVARDNLVFCKGNSTLCYLNLAYNNLSYSSVKKMYEVLKYQNLDKVPKGLVNVCLEGNPLPISSREMSLIDDILDYNLNTLCKRTLNQVQKKKPGKGVKS</sequence>
<proteinExistence type="predicted"/>
<evidence type="ECO:0000313" key="1">
    <source>
        <dbReference type="EMBL" id="KAI8425768.1"/>
    </source>
</evidence>
<organism evidence="1 2">
    <name type="scientific">Choristoneura fumiferana</name>
    <name type="common">Spruce budworm moth</name>
    <name type="synonym">Archips fumiferana</name>
    <dbReference type="NCBI Taxonomy" id="7141"/>
    <lineage>
        <taxon>Eukaryota</taxon>
        <taxon>Metazoa</taxon>
        <taxon>Ecdysozoa</taxon>
        <taxon>Arthropoda</taxon>
        <taxon>Hexapoda</taxon>
        <taxon>Insecta</taxon>
        <taxon>Pterygota</taxon>
        <taxon>Neoptera</taxon>
        <taxon>Endopterygota</taxon>
        <taxon>Lepidoptera</taxon>
        <taxon>Glossata</taxon>
        <taxon>Ditrysia</taxon>
        <taxon>Tortricoidea</taxon>
        <taxon>Tortricidae</taxon>
        <taxon>Tortricinae</taxon>
        <taxon>Choristoneura</taxon>
    </lineage>
</organism>
<dbReference type="EMBL" id="CM046119">
    <property type="protein sequence ID" value="KAI8425768.1"/>
    <property type="molecule type" value="Genomic_DNA"/>
</dbReference>